<dbReference type="RefSeq" id="WP_189468035.1">
    <property type="nucleotide sequence ID" value="NZ_BMXS01000006.1"/>
</dbReference>
<dbReference type="Proteomes" id="UP000653056">
    <property type="component" value="Unassembled WGS sequence"/>
</dbReference>
<evidence type="ECO:0000313" key="2">
    <source>
        <dbReference type="Proteomes" id="UP000653056"/>
    </source>
</evidence>
<dbReference type="Pfam" id="PF05988">
    <property type="entry name" value="DUF899"/>
    <property type="match status" value="1"/>
</dbReference>
<dbReference type="EMBL" id="BMXS01000006">
    <property type="protein sequence ID" value="GGX89743.1"/>
    <property type="molecule type" value="Genomic_DNA"/>
</dbReference>
<protein>
    <recommendedName>
        <fullName evidence="3">DUF899 domain-containing protein</fullName>
    </recommendedName>
</protein>
<keyword evidence="2" id="KW-1185">Reference proteome</keyword>
<reference evidence="2" key="1">
    <citation type="journal article" date="2019" name="Int. J. Syst. Evol. Microbiol.">
        <title>The Global Catalogue of Microorganisms (GCM) 10K type strain sequencing project: providing services to taxonomists for standard genome sequencing and annotation.</title>
        <authorList>
            <consortium name="The Broad Institute Genomics Platform"/>
            <consortium name="The Broad Institute Genome Sequencing Center for Infectious Disease"/>
            <person name="Wu L."/>
            <person name="Ma J."/>
        </authorList>
    </citation>
    <scope>NUCLEOTIDE SEQUENCE [LARGE SCALE GENOMIC DNA]</scope>
    <source>
        <strain evidence="2">KCTC 22228</strain>
    </source>
</reference>
<accession>A0ABQ2YNL2</accession>
<name>A0ABQ2YNL2_9GAMM</name>
<evidence type="ECO:0000313" key="1">
    <source>
        <dbReference type="EMBL" id="GGX89743.1"/>
    </source>
</evidence>
<comment type="caution">
    <text evidence="1">The sequence shown here is derived from an EMBL/GenBank/DDBJ whole genome shotgun (WGS) entry which is preliminary data.</text>
</comment>
<proteinExistence type="predicted"/>
<dbReference type="InterPro" id="IPR010296">
    <property type="entry name" value="DUF899_thioredox"/>
</dbReference>
<evidence type="ECO:0008006" key="3">
    <source>
        <dbReference type="Google" id="ProtNLM"/>
    </source>
</evidence>
<gene>
    <name evidence="1" type="ORF">GCM10007160_16410</name>
</gene>
<organism evidence="1 2">
    <name type="scientific">Litchfieldella qijiaojingensis</name>
    <dbReference type="NCBI Taxonomy" id="980347"/>
    <lineage>
        <taxon>Bacteria</taxon>
        <taxon>Pseudomonadati</taxon>
        <taxon>Pseudomonadota</taxon>
        <taxon>Gammaproteobacteria</taxon>
        <taxon>Oceanospirillales</taxon>
        <taxon>Halomonadaceae</taxon>
        <taxon>Litchfieldella</taxon>
    </lineage>
</organism>
<sequence>MSPHDEISRRVVSRDEWLAARKELLTREKELTRLRDDLNAKRRALPWVKVEKEYVFDTLEGRKTLAELFDGRSQLIVHHFMFGPGWDAGCVGCSFSADHIEGTLVHLEHHDVSLVRVSRAPLAEIETYRKRMGWRVKWVSSHDSDFNYDFHVSFRPEEIAKGPVYYNYTTTDVSIEDLSGLSVFYQDANGDVFHTYSTYGRGDELVDSTYMLLDMTPKGRNETGPHHNLMDWVKRHDEYEEAR</sequence>